<organism evidence="1">
    <name type="scientific">bioreactor metagenome</name>
    <dbReference type="NCBI Taxonomy" id="1076179"/>
    <lineage>
        <taxon>unclassified sequences</taxon>
        <taxon>metagenomes</taxon>
        <taxon>ecological metagenomes</taxon>
    </lineage>
</organism>
<protein>
    <submittedName>
        <fullName evidence="1">Uncharacterized protein</fullName>
    </submittedName>
</protein>
<sequence>MMKKYLWLAGLIVALGLFGGCRAETVQSERTLKVNDTLYYGTDEVARWETQGVLKDKSILRLSQTLFRLKMVPLILGA</sequence>
<proteinExistence type="predicted"/>
<reference evidence="1" key="1">
    <citation type="submission" date="2019-08" db="EMBL/GenBank/DDBJ databases">
        <authorList>
            <person name="Kucharzyk K."/>
            <person name="Murdoch R.W."/>
            <person name="Higgins S."/>
            <person name="Loffler F."/>
        </authorList>
    </citation>
    <scope>NUCLEOTIDE SEQUENCE</scope>
</reference>
<dbReference type="AlphaFoldDB" id="A0A644YPF9"/>
<dbReference type="PROSITE" id="PS51257">
    <property type="entry name" value="PROKAR_LIPOPROTEIN"/>
    <property type="match status" value="1"/>
</dbReference>
<name>A0A644YPF9_9ZZZZ</name>
<evidence type="ECO:0000313" key="1">
    <source>
        <dbReference type="EMBL" id="MPM30512.1"/>
    </source>
</evidence>
<gene>
    <name evidence="1" type="ORF">SDC9_77062</name>
</gene>
<dbReference type="EMBL" id="VSSQ01005806">
    <property type="protein sequence ID" value="MPM30512.1"/>
    <property type="molecule type" value="Genomic_DNA"/>
</dbReference>
<comment type="caution">
    <text evidence="1">The sequence shown here is derived from an EMBL/GenBank/DDBJ whole genome shotgun (WGS) entry which is preliminary data.</text>
</comment>
<accession>A0A644YPF9</accession>